<evidence type="ECO:0000256" key="7">
    <source>
        <dbReference type="ARBA" id="ARBA00022563"/>
    </source>
</evidence>
<dbReference type="GO" id="GO:0006730">
    <property type="term" value="P:one-carbon metabolic process"/>
    <property type="evidence" value="ECO:0007669"/>
    <property type="project" value="UniProtKB-KW"/>
</dbReference>
<dbReference type="InterPro" id="IPR023600">
    <property type="entry name" value="Folylpolyglutamate_synth_euk"/>
</dbReference>
<dbReference type="GO" id="GO:0004326">
    <property type="term" value="F:tetrahydrofolylpolyglutamate synthase activity"/>
    <property type="evidence" value="ECO:0000318"/>
    <property type="project" value="GO_Central"/>
</dbReference>
<dbReference type="PANTHER" id="PTHR11136:SF5">
    <property type="entry name" value="FOLYLPOLYGLUTAMATE SYNTHASE, MITOCHONDRIAL"/>
    <property type="match status" value="1"/>
</dbReference>
<evidence type="ECO:0000256" key="8">
    <source>
        <dbReference type="ARBA" id="ARBA00022598"/>
    </source>
</evidence>
<dbReference type="EC" id="6.3.2.17" evidence="17"/>
<dbReference type="PIRSF" id="PIRSF038895">
    <property type="entry name" value="FPGS"/>
    <property type="match status" value="1"/>
</dbReference>
<comment type="catalytic activity">
    <reaction evidence="16 17">
        <text>(6S)-5,6,7,8-tetrahydrofolyl-(gamma-L-Glu)(n) + L-glutamate + ATP = (6S)-5,6,7,8-tetrahydrofolyl-(gamma-L-Glu)(n+1) + ADP + phosphate + H(+)</text>
        <dbReference type="Rhea" id="RHEA:10580"/>
        <dbReference type="Rhea" id="RHEA-COMP:14738"/>
        <dbReference type="Rhea" id="RHEA-COMP:14740"/>
        <dbReference type="ChEBI" id="CHEBI:15378"/>
        <dbReference type="ChEBI" id="CHEBI:29985"/>
        <dbReference type="ChEBI" id="CHEBI:30616"/>
        <dbReference type="ChEBI" id="CHEBI:43474"/>
        <dbReference type="ChEBI" id="CHEBI:141005"/>
        <dbReference type="ChEBI" id="CHEBI:456216"/>
        <dbReference type="EC" id="6.3.2.17"/>
    </reaction>
</comment>
<protein>
    <recommendedName>
        <fullName evidence="17">Folylpolyglutamate synthase</fullName>
        <ecNumber evidence="17">6.3.2.17</ecNumber>
    </recommendedName>
    <alternativeName>
        <fullName evidence="17">Folylpoly-gamma-glutamate synthetase</fullName>
    </alternativeName>
    <alternativeName>
        <fullName evidence="17">Tetrahydrofolylpolyglutamate synthase</fullName>
    </alternativeName>
</protein>
<evidence type="ECO:0000313" key="21">
    <source>
        <dbReference type="EMBL" id="EAA35573.2"/>
    </source>
</evidence>
<keyword evidence="9 19" id="KW-0479">Metal-binding</keyword>
<keyword evidence="7 17" id="KW-0554">One-carbon metabolism</keyword>
<dbReference type="SUPFAM" id="SSF53244">
    <property type="entry name" value="MurD-like peptide ligases, peptide-binding domain"/>
    <property type="match status" value="1"/>
</dbReference>
<keyword evidence="22" id="KW-1185">Reference proteome</keyword>
<dbReference type="GO" id="GO:0005743">
    <property type="term" value="C:mitochondrial inner membrane"/>
    <property type="evidence" value="ECO:0007669"/>
    <property type="project" value="UniProtKB-SubCell"/>
</dbReference>
<evidence type="ECO:0000256" key="14">
    <source>
        <dbReference type="ARBA" id="ARBA00023128"/>
    </source>
</evidence>
<proteinExistence type="inferred from homology"/>
<evidence type="ECO:0000256" key="10">
    <source>
        <dbReference type="ARBA" id="ARBA00022741"/>
    </source>
</evidence>
<evidence type="ECO:0000256" key="20">
    <source>
        <dbReference type="SAM" id="MobiDB-lite"/>
    </source>
</evidence>
<reference evidence="21 22" key="1">
    <citation type="journal article" date="2003" name="Nature">
        <title>The genome sequence of the filamentous fungus Neurospora crassa.</title>
        <authorList>
            <person name="Galagan J.E."/>
            <person name="Calvo S.E."/>
            <person name="Borkovich K.A."/>
            <person name="Selker E.U."/>
            <person name="Read N.D."/>
            <person name="Jaffe D."/>
            <person name="FitzHugh W."/>
            <person name="Ma L.J."/>
            <person name="Smirnov S."/>
            <person name="Purcell S."/>
            <person name="Rehman B."/>
            <person name="Elkins T."/>
            <person name="Engels R."/>
            <person name="Wang S."/>
            <person name="Nielsen C.B."/>
            <person name="Butler J."/>
            <person name="Endrizzi M."/>
            <person name="Qui D."/>
            <person name="Ianakiev P."/>
            <person name="Bell-Pedersen D."/>
            <person name="Nelson M.A."/>
            <person name="Werner-Washburne M."/>
            <person name="Selitrennikoff C.P."/>
            <person name="Kinsey J.A."/>
            <person name="Braun E.L."/>
            <person name="Zelter A."/>
            <person name="Schulte U."/>
            <person name="Kothe G.O."/>
            <person name="Jedd G."/>
            <person name="Mewes W."/>
            <person name="Staben C."/>
            <person name="Marcotte E."/>
            <person name="Greenberg D."/>
            <person name="Roy A."/>
            <person name="Foley K."/>
            <person name="Naylor J."/>
            <person name="Stange-Thomann N."/>
            <person name="Barrett R."/>
            <person name="Gnerre S."/>
            <person name="Kamal M."/>
            <person name="Kamvysselis M."/>
            <person name="Mauceli E."/>
            <person name="Bielke C."/>
            <person name="Rudd S."/>
            <person name="Frishman D."/>
            <person name="Krystofova S."/>
            <person name="Rasmussen C."/>
            <person name="Metzenberg R.L."/>
            <person name="Perkins D.D."/>
            <person name="Kroken S."/>
            <person name="Cogoni C."/>
            <person name="Macino G."/>
            <person name="Catcheside D."/>
            <person name="Li W."/>
            <person name="Pratt R.J."/>
            <person name="Osmani S.A."/>
            <person name="DeSouza C.P."/>
            <person name="Glass L."/>
            <person name="Orbach M.J."/>
            <person name="Berglund J.A."/>
            <person name="Voelker R."/>
            <person name="Yarden O."/>
            <person name="Plamann M."/>
            <person name="Seiler S."/>
            <person name="Dunlap J."/>
            <person name="Radford A."/>
            <person name="Aramayo R."/>
            <person name="Natvig D.O."/>
            <person name="Alex L.A."/>
            <person name="Mannhaupt G."/>
            <person name="Ebbole D.J."/>
            <person name="Freitag M."/>
            <person name="Paulsen I."/>
            <person name="Sachs M.S."/>
            <person name="Lander E.S."/>
            <person name="Nusbaum C."/>
            <person name="Birren B."/>
        </authorList>
    </citation>
    <scope>NUCLEOTIDE SEQUENCE [LARGE SCALE GENOMIC DNA]</scope>
    <source>
        <strain evidence="22">ATCC 24698 / 74-OR23-1A / CBS 708.71 / DSM 1257 / FGSC 987</strain>
    </source>
</reference>
<dbReference type="KEGG" id="ncr:NCU00893"/>
<sequence length="610" mass="67331">MSHRFLYSLRPIHQRQLSSFRFRPNKPNRFSTSSSHSPLSGLTTRAKLFSAKPTTNIHHFIFRPPLRTCHTTPCKMASSQRTYDDALSRLAQLQSNRTIVNLFGSDDSNNDSQSKKPAAKKDLNSLAIPEMLSWLARAGYTPSSLAATGLKCVHVAGTKGKGSVSALVSSIISQYPPPPSFHDDGGGGGAHIIQKPVVVGTYTSPHVLSVRERIQLDNVPVSREKFALYFFEVWDRLSAAARAARDPVQSEAEYDGPGTKPFYFRFLTILAFHIFVREGVKQAVIECGIGGEYDSTNFLSPQCVTASVVTQLGIDHVAMLGNTLEKIAWNKSGIFRKGVKGFTRRLDGETQKGVMEVLRNRAQEKEVERLVEVEDEQVEKWKGVEGAKLEGPFQKFNMALAVAAAREHLTRVGHKFAGAFGEEGWKLDDIPAEFEKGLKEASLKGRCESFRDPKGTEWFVDGAHTEDSLAGVGQWFSGKVKEGDVNVLVFNQQDRDPEVLLRALLAAAQKQSGTTTPVFTYAVLTRNEEKAPVEGEPERDLAVQLQGQKIIQEASAETETSVYNAVEPAMEQVQKIAEQARKDGKTCNVLVTGSFHLLGGVLKTVEYVEY</sequence>
<evidence type="ECO:0000256" key="13">
    <source>
        <dbReference type="ARBA" id="ARBA00022842"/>
    </source>
</evidence>
<feature type="region of interest" description="Disordered" evidence="20">
    <location>
        <begin position="102"/>
        <end position="121"/>
    </location>
</feature>
<evidence type="ECO:0000256" key="3">
    <source>
        <dbReference type="ARBA" id="ARBA00004496"/>
    </source>
</evidence>
<evidence type="ECO:0000256" key="5">
    <source>
        <dbReference type="ARBA" id="ARBA00008276"/>
    </source>
</evidence>
<comment type="subcellular location">
    <subcellularLocation>
        <location evidence="3">Cytoplasm</location>
    </subcellularLocation>
    <subcellularLocation>
        <location evidence="1">Mitochondrion inner membrane</location>
    </subcellularLocation>
    <subcellularLocation>
        <location evidence="2">Mitochondrion matrix</location>
    </subcellularLocation>
</comment>
<evidence type="ECO:0000256" key="16">
    <source>
        <dbReference type="ARBA" id="ARBA00047493"/>
    </source>
</evidence>
<comment type="function">
    <text evidence="17">Catalyzes conversion of folates to polyglutamate derivatives allowing concentration of folate compounds in the cell and the intracellular retention of these cofactors, which are important substrates for most of the folate-dependent enzymes that are involved in one-carbon transfer reactions involved in purine, pyrimidine and amino acid synthesis.</text>
</comment>
<feature type="binding site" evidence="18">
    <location>
        <position position="461"/>
    </location>
    <ligand>
        <name>ATP</name>
        <dbReference type="ChEBI" id="CHEBI:30616"/>
    </ligand>
</feature>
<dbReference type="InterPro" id="IPR001645">
    <property type="entry name" value="Folylpolyglutamate_synth"/>
</dbReference>
<dbReference type="OrthoDB" id="5212574at2759"/>
<evidence type="ECO:0000256" key="17">
    <source>
        <dbReference type="PIRNR" id="PIRNR038895"/>
    </source>
</evidence>
<dbReference type="EMBL" id="CM002236">
    <property type="protein sequence ID" value="EAA35573.2"/>
    <property type="molecule type" value="Genomic_DNA"/>
</dbReference>
<dbReference type="SUPFAM" id="SSF53623">
    <property type="entry name" value="MurD-like peptide ligases, catalytic domain"/>
    <property type="match status" value="1"/>
</dbReference>
<evidence type="ECO:0000256" key="19">
    <source>
        <dbReference type="PIRSR" id="PIRSR038895-2"/>
    </source>
</evidence>
<dbReference type="AlphaFoldDB" id="Q7SFD9"/>
<comment type="cofactor">
    <cofactor evidence="17">
        <name>a monovalent cation</name>
        <dbReference type="ChEBI" id="CHEBI:60242"/>
    </cofactor>
    <text evidence="17">A monovalent cation.</text>
</comment>
<dbReference type="InterPro" id="IPR036565">
    <property type="entry name" value="Mur-like_cat_sf"/>
</dbReference>
<keyword evidence="6" id="KW-0963">Cytoplasm</keyword>
<dbReference type="GO" id="GO:0005829">
    <property type="term" value="C:cytosol"/>
    <property type="evidence" value="ECO:0000318"/>
    <property type="project" value="GO_Central"/>
</dbReference>
<comment type="pathway">
    <text evidence="4 17">Cofactor biosynthesis; tetrahydrofolylpolyglutamate biosynthesis.</text>
</comment>
<dbReference type="RefSeq" id="XP_964809.2">
    <property type="nucleotide sequence ID" value="XM_959716.2"/>
</dbReference>
<keyword evidence="8 17" id="KW-0436">Ligase</keyword>
<accession>Q7SFD9</accession>
<evidence type="ECO:0000256" key="12">
    <source>
        <dbReference type="ARBA" id="ARBA00022840"/>
    </source>
</evidence>
<gene>
    <name evidence="21" type="ORF">NCU00893</name>
</gene>
<evidence type="ECO:0000256" key="15">
    <source>
        <dbReference type="ARBA" id="ARBA00023136"/>
    </source>
</evidence>
<dbReference type="Gene3D" id="3.40.1190.10">
    <property type="entry name" value="Mur-like, catalytic domain"/>
    <property type="match status" value="1"/>
</dbReference>
<dbReference type="PaxDb" id="5141-EFNCRP00000000841"/>
<dbReference type="VEuPathDB" id="FungiDB:NCU00893"/>
<keyword evidence="10 18" id="KW-0547">Nucleotide-binding</keyword>
<keyword evidence="15" id="KW-0472">Membrane</keyword>
<dbReference type="Proteomes" id="UP000001805">
    <property type="component" value="Chromosome 1, Linkage Group I"/>
</dbReference>
<evidence type="ECO:0000313" key="22">
    <source>
        <dbReference type="Proteomes" id="UP000001805"/>
    </source>
</evidence>
<feature type="binding site" evidence="19">
    <location>
        <position position="286"/>
    </location>
    <ligand>
        <name>Mg(2+)</name>
        <dbReference type="ChEBI" id="CHEBI:18420"/>
        <label>1</label>
    </ligand>
</feature>
<dbReference type="Gene3D" id="3.90.190.20">
    <property type="entry name" value="Mur ligase, C-terminal domain"/>
    <property type="match status" value="1"/>
</dbReference>
<dbReference type="InParanoid" id="Q7SFD9"/>
<dbReference type="STRING" id="367110.Q7SFD9"/>
<evidence type="ECO:0000256" key="6">
    <source>
        <dbReference type="ARBA" id="ARBA00022490"/>
    </source>
</evidence>
<dbReference type="UniPathway" id="UPA00850"/>
<dbReference type="InterPro" id="IPR036615">
    <property type="entry name" value="Mur_ligase_C_dom_sf"/>
</dbReference>
<evidence type="ECO:0000256" key="18">
    <source>
        <dbReference type="PIRSR" id="PIRSR038895-1"/>
    </source>
</evidence>
<organism evidence="21 22">
    <name type="scientific">Neurospora crassa (strain ATCC 24698 / 74-OR23-1A / CBS 708.71 / DSM 1257 / FGSC 987)</name>
    <dbReference type="NCBI Taxonomy" id="367110"/>
    <lineage>
        <taxon>Eukaryota</taxon>
        <taxon>Fungi</taxon>
        <taxon>Dikarya</taxon>
        <taxon>Ascomycota</taxon>
        <taxon>Pezizomycotina</taxon>
        <taxon>Sordariomycetes</taxon>
        <taxon>Sordariomycetidae</taxon>
        <taxon>Sordariales</taxon>
        <taxon>Sordariaceae</taxon>
        <taxon>Neurospora</taxon>
    </lineage>
</organism>
<dbReference type="GO" id="GO:0005739">
    <property type="term" value="C:mitochondrion"/>
    <property type="evidence" value="ECO:0000318"/>
    <property type="project" value="GO_Central"/>
</dbReference>
<evidence type="ECO:0000256" key="2">
    <source>
        <dbReference type="ARBA" id="ARBA00004305"/>
    </source>
</evidence>
<keyword evidence="12 18" id="KW-0067">ATP-binding</keyword>
<dbReference type="SMR" id="Q7SFD9"/>
<dbReference type="NCBIfam" id="TIGR01499">
    <property type="entry name" value="folC"/>
    <property type="match status" value="1"/>
</dbReference>
<dbReference type="PANTHER" id="PTHR11136">
    <property type="entry name" value="FOLYLPOLYGLUTAMATE SYNTHASE-RELATED"/>
    <property type="match status" value="1"/>
</dbReference>
<dbReference type="GeneID" id="3880933"/>
<feature type="binding site" evidence="18">
    <location>
        <position position="446"/>
    </location>
    <ligand>
        <name>ATP</name>
        <dbReference type="ChEBI" id="CHEBI:30616"/>
    </ligand>
</feature>
<name>Q7SFD9_NEUCR</name>
<dbReference type="HOGENOM" id="CLU_015869_0_1_1"/>
<keyword evidence="11" id="KW-0999">Mitochondrion inner membrane</keyword>
<dbReference type="GO" id="GO:0046901">
    <property type="term" value="P:tetrahydrofolylpolyglutamate biosynthetic process"/>
    <property type="evidence" value="ECO:0000318"/>
    <property type="project" value="GO_Central"/>
</dbReference>
<feature type="binding site" evidence="19">
    <location>
        <position position="204"/>
    </location>
    <ligand>
        <name>Mg(2+)</name>
        <dbReference type="ChEBI" id="CHEBI:18420"/>
        <label>1</label>
    </ligand>
</feature>
<feature type="binding site" evidence="19">
    <location>
        <position position="316"/>
    </location>
    <ligand>
        <name>Mg(2+)</name>
        <dbReference type="ChEBI" id="CHEBI:18420"/>
        <label>1</label>
    </ligand>
</feature>
<comment type="similarity">
    <text evidence="5 17">Belongs to the folylpolyglutamate synthase family.</text>
</comment>
<keyword evidence="14" id="KW-0496">Mitochondrion</keyword>
<evidence type="ECO:0000256" key="1">
    <source>
        <dbReference type="ARBA" id="ARBA00004273"/>
    </source>
</evidence>
<evidence type="ECO:0000256" key="11">
    <source>
        <dbReference type="ARBA" id="ARBA00022792"/>
    </source>
</evidence>
<dbReference type="GO" id="GO:0005524">
    <property type="term" value="F:ATP binding"/>
    <property type="evidence" value="ECO:0007669"/>
    <property type="project" value="UniProtKB-KW"/>
</dbReference>
<keyword evidence="13 19" id="KW-0460">Magnesium</keyword>
<dbReference type="GO" id="GO:0005737">
    <property type="term" value="C:cytoplasm"/>
    <property type="evidence" value="ECO:0000318"/>
    <property type="project" value="GO_Central"/>
</dbReference>
<evidence type="ECO:0000256" key="9">
    <source>
        <dbReference type="ARBA" id="ARBA00022723"/>
    </source>
</evidence>
<dbReference type="GO" id="GO:0005759">
    <property type="term" value="C:mitochondrial matrix"/>
    <property type="evidence" value="ECO:0007669"/>
    <property type="project" value="UniProtKB-SubCell"/>
</dbReference>
<evidence type="ECO:0000256" key="4">
    <source>
        <dbReference type="ARBA" id="ARBA00005150"/>
    </source>
</evidence>
<dbReference type="GO" id="GO:0046872">
    <property type="term" value="F:metal ion binding"/>
    <property type="evidence" value="ECO:0007669"/>
    <property type="project" value="UniProtKB-KW"/>
</dbReference>